<protein>
    <recommendedName>
        <fullName evidence="3">Aspartic peptidase DDI1-type domain-containing protein</fullName>
    </recommendedName>
</protein>
<evidence type="ECO:0008006" key="3">
    <source>
        <dbReference type="Google" id="ProtNLM"/>
    </source>
</evidence>
<dbReference type="Proteomes" id="UP001558713">
    <property type="component" value="Unassembled WGS sequence"/>
</dbReference>
<dbReference type="Gene3D" id="2.40.70.10">
    <property type="entry name" value="Acid Proteases"/>
    <property type="match status" value="1"/>
</dbReference>
<evidence type="ECO:0000313" key="2">
    <source>
        <dbReference type="Proteomes" id="UP001558713"/>
    </source>
</evidence>
<organism evidence="1 2">
    <name type="scientific">Cardamine amara subsp. amara</name>
    <dbReference type="NCBI Taxonomy" id="228776"/>
    <lineage>
        <taxon>Eukaryota</taxon>
        <taxon>Viridiplantae</taxon>
        <taxon>Streptophyta</taxon>
        <taxon>Embryophyta</taxon>
        <taxon>Tracheophyta</taxon>
        <taxon>Spermatophyta</taxon>
        <taxon>Magnoliopsida</taxon>
        <taxon>eudicotyledons</taxon>
        <taxon>Gunneridae</taxon>
        <taxon>Pentapetalae</taxon>
        <taxon>rosids</taxon>
        <taxon>malvids</taxon>
        <taxon>Brassicales</taxon>
        <taxon>Brassicaceae</taxon>
        <taxon>Cardamineae</taxon>
        <taxon>Cardamine</taxon>
    </lineage>
</organism>
<keyword evidence="2" id="KW-1185">Reference proteome</keyword>
<reference evidence="1 2" key="1">
    <citation type="submission" date="2024-04" db="EMBL/GenBank/DDBJ databases">
        <title>Genome assembly C_amara_ONT_v2.</title>
        <authorList>
            <person name="Yant L."/>
            <person name="Moore C."/>
            <person name="Slenker M."/>
        </authorList>
    </citation>
    <scope>NUCLEOTIDE SEQUENCE [LARGE SCALE GENOMIC DNA]</scope>
    <source>
        <tissue evidence="1">Leaf</tissue>
    </source>
</reference>
<dbReference type="EMBL" id="JBANAX010000902">
    <property type="protein sequence ID" value="KAL1189293.1"/>
    <property type="molecule type" value="Genomic_DNA"/>
</dbReference>
<name>A0ABD0Z489_CARAN</name>
<dbReference type="Pfam" id="PF13650">
    <property type="entry name" value="Asp_protease_2"/>
    <property type="match status" value="1"/>
</dbReference>
<dbReference type="PANTHER" id="PTHR33067:SF31">
    <property type="entry name" value="RNA-DIRECTED DNA POLYMERASE"/>
    <property type="match status" value="1"/>
</dbReference>
<dbReference type="CDD" id="cd00303">
    <property type="entry name" value="retropepsin_like"/>
    <property type="match status" value="1"/>
</dbReference>
<proteinExistence type="predicted"/>
<accession>A0ABD0Z489</accession>
<gene>
    <name evidence="1" type="ORF">V5N11_014297</name>
</gene>
<dbReference type="InterPro" id="IPR021109">
    <property type="entry name" value="Peptidase_aspartic_dom_sf"/>
</dbReference>
<comment type="caution">
    <text evidence="1">The sequence shown here is derived from an EMBL/GenBank/DDBJ whole genome shotgun (WGS) entry which is preliminary data.</text>
</comment>
<dbReference type="PANTHER" id="PTHR33067">
    <property type="entry name" value="RNA-DIRECTED DNA POLYMERASE-RELATED"/>
    <property type="match status" value="1"/>
</dbReference>
<sequence length="174" mass="19405">MPLLDAFMLIPPTQKFLKDLVMERIKQFQGMVVVTHEYSAIILKKIIVQEKLGDPGSFTLPCALGPLVFRHCLWDLGASISLMPLSVAKRLGFSKYKPNNLSLVLADRSIRLPYGLLEDLPIRIGHVEVPTDFVVLEMDDKPRDPLILGRLFLATAGAMMLGMGKLTSRCDNEV</sequence>
<dbReference type="AlphaFoldDB" id="A0ABD0Z489"/>
<evidence type="ECO:0000313" key="1">
    <source>
        <dbReference type="EMBL" id="KAL1189293.1"/>
    </source>
</evidence>